<dbReference type="EMBL" id="JBCLYO010000041">
    <property type="protein sequence ID" value="KAL0074647.1"/>
    <property type="molecule type" value="Genomic_DNA"/>
</dbReference>
<proteinExistence type="predicted"/>
<dbReference type="PANTHER" id="PTHR31912:SF34">
    <property type="entry name" value="NOTOCHORD-RELATED PROTEIN"/>
    <property type="match status" value="1"/>
</dbReference>
<dbReference type="PANTHER" id="PTHR31912">
    <property type="entry name" value="IP13529P"/>
    <property type="match status" value="1"/>
</dbReference>
<keyword evidence="2" id="KW-1185">Reference proteome</keyword>
<sequence>MYLLAVVLYYCKQYILSKVQFILTFTQHNYTSNNEDETEAEDNEYNGRLQDNQVFNPYFGYDVLDHDSFYNSITNSMSSFDDKALDAENDPDTAETDTNTDPANIIEQIMKGPIAGCHPFPDLQTMVLCALVDGNNDMVFQRMMKKILFAMNMISKIQANTTEQGTFKLPKLNALMNYHQMKKNRIPVFPSTKVDAPELSLTPISAYINLPSQGEKWREHELYRNQCSPSTMLMYGLNLGYLATIDQNNVYYLDSTTKDVKVEDLDTIDLTAFGAIYVSCEPTSASGLSNYCYDLLYKDHCFKSLVLDSAHVANSGLYYKVRIAPIILFTDDTSGNQSKQFNPYESWSMKLAGLSYEERLLIANILFLLAIPKKNVVSGMSFLPALIRYLKKLKNDIVVYSAKDNTYILLMASLLWIEADTPCHSELCDILGPAMLYPCCKHYILIQRTVPLKEMECYLKRYNKRTKEHYVLANSTNNRTMIMPDVLNTGKPDTMVEILYAILLGIAKYLINRLVKITLKKHVDKLEKLSKSLKEREQMTRLSCRFIWLLRHCGSFLGRDYKVLLQTLPAVFLRDFANDEIESHFEEYLAQVDYAVNDLIKKLHKFDTWVATKEKELTQKDDYTPFCNKPKVHFLNHLTNDIRRFGPAFNYETEKGEQFNKHSRASYSYQSFEHLEKCLLRELEADNNAAYL</sequence>
<accession>A0ABR3AIZ5</accession>
<protein>
    <submittedName>
        <fullName evidence="1">Uncharacterized protein</fullName>
    </submittedName>
</protein>
<evidence type="ECO:0000313" key="1">
    <source>
        <dbReference type="EMBL" id="KAL0074647.1"/>
    </source>
</evidence>
<organism evidence="1 2">
    <name type="scientific">Phycomyces blakesleeanus</name>
    <dbReference type="NCBI Taxonomy" id="4837"/>
    <lineage>
        <taxon>Eukaryota</taxon>
        <taxon>Fungi</taxon>
        <taxon>Fungi incertae sedis</taxon>
        <taxon>Mucoromycota</taxon>
        <taxon>Mucoromycotina</taxon>
        <taxon>Mucoromycetes</taxon>
        <taxon>Mucorales</taxon>
        <taxon>Phycomycetaceae</taxon>
        <taxon>Phycomyces</taxon>
    </lineage>
</organism>
<name>A0ABR3AIZ5_PHYBL</name>
<comment type="caution">
    <text evidence="1">The sequence shown here is derived from an EMBL/GenBank/DDBJ whole genome shotgun (WGS) entry which is preliminary data.</text>
</comment>
<gene>
    <name evidence="1" type="ORF">J3Q64DRAFT_1704443</name>
</gene>
<reference evidence="1 2" key="1">
    <citation type="submission" date="2024-04" db="EMBL/GenBank/DDBJ databases">
        <title>Symmetric and asymmetric DNA N6-adenine methylation regulates different biological responses in Mucorales.</title>
        <authorList>
            <consortium name="Lawrence Berkeley National Laboratory"/>
            <person name="Lax C."/>
            <person name="Mondo S.J."/>
            <person name="Osorio-Concepcion M."/>
            <person name="Muszewska A."/>
            <person name="Corrochano-Luque M."/>
            <person name="Gutierrez G."/>
            <person name="Riley R."/>
            <person name="Lipzen A."/>
            <person name="Guo J."/>
            <person name="Hundley H."/>
            <person name="Amirebrahimi M."/>
            <person name="Ng V."/>
            <person name="Lorenzo-Gutierrez D."/>
            <person name="Binder U."/>
            <person name="Yang J."/>
            <person name="Song Y."/>
            <person name="Canovas D."/>
            <person name="Navarro E."/>
            <person name="Freitag M."/>
            <person name="Gabaldon T."/>
            <person name="Grigoriev I.V."/>
            <person name="Corrochano L.M."/>
            <person name="Nicolas F.E."/>
            <person name="Garre V."/>
        </authorList>
    </citation>
    <scope>NUCLEOTIDE SEQUENCE [LARGE SCALE GENOMIC DNA]</scope>
    <source>
        <strain evidence="1 2">L51</strain>
    </source>
</reference>
<evidence type="ECO:0000313" key="2">
    <source>
        <dbReference type="Proteomes" id="UP001448207"/>
    </source>
</evidence>
<dbReference type="Proteomes" id="UP001448207">
    <property type="component" value="Unassembled WGS sequence"/>
</dbReference>